<dbReference type="UniPathway" id="UPA00059">
    <property type="reaction ID" value="UER00104"/>
</dbReference>
<dbReference type="HAMAP" id="MF_00202">
    <property type="entry name" value="Idi"/>
    <property type="match status" value="1"/>
</dbReference>
<evidence type="ECO:0000256" key="7">
    <source>
        <dbReference type="ARBA" id="ARBA00023211"/>
    </source>
</evidence>
<dbReference type="PANTHER" id="PTHR10885:SF0">
    <property type="entry name" value="ISOPENTENYL-DIPHOSPHATE DELTA-ISOMERASE"/>
    <property type="match status" value="1"/>
</dbReference>
<dbReference type="CDD" id="cd02885">
    <property type="entry name" value="NUDIX_IPP_Isomerase"/>
    <property type="match status" value="1"/>
</dbReference>
<dbReference type="InterPro" id="IPR011876">
    <property type="entry name" value="IsopentenylPP_isomerase_typ1"/>
</dbReference>
<dbReference type="PANTHER" id="PTHR10885">
    <property type="entry name" value="ISOPENTENYL-DIPHOSPHATE DELTA-ISOMERASE"/>
    <property type="match status" value="1"/>
</dbReference>
<keyword evidence="9 12" id="KW-0413">Isomerase</keyword>
<dbReference type="NCBIfam" id="NF002995">
    <property type="entry name" value="PRK03759.1"/>
    <property type="match status" value="1"/>
</dbReference>
<dbReference type="Gene3D" id="3.90.79.10">
    <property type="entry name" value="Nucleoside Triphosphate Pyrophosphohydrolase"/>
    <property type="match status" value="1"/>
</dbReference>
<evidence type="ECO:0000256" key="4">
    <source>
        <dbReference type="ARBA" id="ARBA00022490"/>
    </source>
</evidence>
<evidence type="ECO:0000256" key="1">
    <source>
        <dbReference type="ARBA" id="ARBA00004826"/>
    </source>
</evidence>
<evidence type="ECO:0000256" key="5">
    <source>
        <dbReference type="ARBA" id="ARBA00022723"/>
    </source>
</evidence>
<dbReference type="SUPFAM" id="SSF55811">
    <property type="entry name" value="Nudix"/>
    <property type="match status" value="1"/>
</dbReference>
<dbReference type="GO" id="GO:0050992">
    <property type="term" value="P:dimethylallyl diphosphate biosynthetic process"/>
    <property type="evidence" value="ECO:0007669"/>
    <property type="project" value="UniProtKB-UniPathway"/>
</dbReference>
<dbReference type="STRING" id="545697.HMPREF0216_02777"/>
<keyword evidence="8" id="KW-0414">Isoprene biosynthesis</keyword>
<feature type="domain" description="Nudix hydrolase" evidence="11">
    <location>
        <begin position="28"/>
        <end position="160"/>
    </location>
</feature>
<sequence length="172" mass="20597">MKEFIICVDENDKKIGVEEKIKVHKEGILHRAFSIFIFNDKKELLLQRRALEKYHSPGLWTNTCCSHQRENETLKEAALRRIEEEMGFKCELNESFVFSYKVRFDDGLIENEIDHVFIGTYTGKIFINKDEVKEYKWITIEEVIKDIELNPQKYTYWFKDIINKYAENIFAV</sequence>
<evidence type="ECO:0000256" key="6">
    <source>
        <dbReference type="ARBA" id="ARBA00022842"/>
    </source>
</evidence>
<dbReference type="EMBL" id="AMEZ01000091">
    <property type="protein sequence ID" value="EKY24018.1"/>
    <property type="molecule type" value="Genomic_DNA"/>
</dbReference>
<evidence type="ECO:0000256" key="9">
    <source>
        <dbReference type="ARBA" id="ARBA00023235"/>
    </source>
</evidence>
<name>L1Q7T2_9CLOT</name>
<keyword evidence="7" id="KW-0464">Manganese</keyword>
<evidence type="ECO:0000256" key="8">
    <source>
        <dbReference type="ARBA" id="ARBA00023229"/>
    </source>
</evidence>
<gene>
    <name evidence="12" type="ORF">HMPREF0216_02777</name>
</gene>
<reference evidence="12 13" key="1">
    <citation type="submission" date="2012-05" db="EMBL/GenBank/DDBJ databases">
        <authorList>
            <person name="Weinstock G."/>
            <person name="Sodergren E."/>
            <person name="Lobos E.A."/>
            <person name="Fulton L."/>
            <person name="Fulton R."/>
            <person name="Courtney L."/>
            <person name="Fronick C."/>
            <person name="O'Laughlin M."/>
            <person name="Godfrey J."/>
            <person name="Wilson R.M."/>
            <person name="Miner T."/>
            <person name="Farmer C."/>
            <person name="Delehaunty K."/>
            <person name="Cordes M."/>
            <person name="Minx P."/>
            <person name="Tomlinson C."/>
            <person name="Chen J."/>
            <person name="Wollam A."/>
            <person name="Pepin K.H."/>
            <person name="Bhonagiri V."/>
            <person name="Zhang X."/>
            <person name="Suruliraj S."/>
            <person name="Warren W."/>
            <person name="Mitreva M."/>
            <person name="Mardis E.R."/>
            <person name="Wilson R.K."/>
        </authorList>
    </citation>
    <scope>NUCLEOTIDE SEQUENCE [LARGE SCALE GENOMIC DNA]</scope>
    <source>
        <strain evidence="12 13">DSM 1785</strain>
    </source>
</reference>
<comment type="caution">
    <text evidence="12">The sequence shown here is derived from an EMBL/GenBank/DDBJ whole genome shotgun (WGS) entry which is preliminary data.</text>
</comment>
<evidence type="ECO:0000256" key="10">
    <source>
        <dbReference type="NCBIfam" id="TIGR02150"/>
    </source>
</evidence>
<keyword evidence="13" id="KW-1185">Reference proteome</keyword>
<dbReference type="InterPro" id="IPR056375">
    <property type="entry name" value="Idi_bact"/>
</dbReference>
<evidence type="ECO:0000313" key="12">
    <source>
        <dbReference type="EMBL" id="EKY24018.1"/>
    </source>
</evidence>
<keyword evidence="4" id="KW-0963">Cytoplasm</keyword>
<dbReference type="GO" id="GO:0046872">
    <property type="term" value="F:metal ion binding"/>
    <property type="evidence" value="ECO:0007669"/>
    <property type="project" value="UniProtKB-KW"/>
</dbReference>
<evidence type="ECO:0000256" key="2">
    <source>
        <dbReference type="ARBA" id="ARBA00007579"/>
    </source>
</evidence>
<dbReference type="RefSeq" id="WP_005214922.1">
    <property type="nucleotide sequence ID" value="NZ_KB291681.1"/>
</dbReference>
<dbReference type="GO" id="GO:0004452">
    <property type="term" value="F:isopentenyl-diphosphate delta-isomerase activity"/>
    <property type="evidence" value="ECO:0007669"/>
    <property type="project" value="UniProtKB-UniRule"/>
</dbReference>
<keyword evidence="5" id="KW-0479">Metal-binding</keyword>
<dbReference type="PATRIC" id="fig|545697.3.peg.2728"/>
<organism evidence="12 13">
    <name type="scientific">Clostridium celatum DSM 1785</name>
    <dbReference type="NCBI Taxonomy" id="545697"/>
    <lineage>
        <taxon>Bacteria</taxon>
        <taxon>Bacillati</taxon>
        <taxon>Bacillota</taxon>
        <taxon>Clostridia</taxon>
        <taxon>Eubacteriales</taxon>
        <taxon>Clostridiaceae</taxon>
        <taxon>Clostridium</taxon>
    </lineage>
</organism>
<dbReference type="InterPro" id="IPR000086">
    <property type="entry name" value="NUDIX_hydrolase_dom"/>
</dbReference>
<accession>L1Q7T2</accession>
<dbReference type="HOGENOM" id="CLU_060552_2_1_9"/>
<dbReference type="NCBIfam" id="TIGR02150">
    <property type="entry name" value="IPP_isom_1"/>
    <property type="match status" value="1"/>
</dbReference>
<proteinExistence type="inferred from homology"/>
<protein>
    <recommendedName>
        <fullName evidence="3 10">Isopentenyl-diphosphate delta-isomerase</fullName>
        <ecNumber evidence="3 10">5.3.3.2</ecNumber>
    </recommendedName>
</protein>
<evidence type="ECO:0000256" key="3">
    <source>
        <dbReference type="ARBA" id="ARBA00012057"/>
    </source>
</evidence>
<keyword evidence="6" id="KW-0460">Magnesium</keyword>
<dbReference type="InterPro" id="IPR015797">
    <property type="entry name" value="NUDIX_hydrolase-like_dom_sf"/>
</dbReference>
<comment type="pathway">
    <text evidence="1">Isoprenoid biosynthesis; dimethylallyl diphosphate biosynthesis; dimethylallyl diphosphate from isopentenyl diphosphate: step 1/1.</text>
</comment>
<comment type="similarity">
    <text evidence="2">Belongs to the IPP isomerase type 1 family.</text>
</comment>
<dbReference type="EC" id="5.3.3.2" evidence="3 10"/>
<dbReference type="PROSITE" id="PS51462">
    <property type="entry name" value="NUDIX"/>
    <property type="match status" value="1"/>
</dbReference>
<dbReference type="Pfam" id="PF00293">
    <property type="entry name" value="NUDIX"/>
    <property type="match status" value="1"/>
</dbReference>
<evidence type="ECO:0000259" key="11">
    <source>
        <dbReference type="PROSITE" id="PS51462"/>
    </source>
</evidence>
<evidence type="ECO:0000313" key="13">
    <source>
        <dbReference type="Proteomes" id="UP000010420"/>
    </source>
</evidence>
<dbReference type="AlphaFoldDB" id="L1Q7T2"/>
<dbReference type="OrthoDB" id="9786032at2"/>
<dbReference type="Proteomes" id="UP000010420">
    <property type="component" value="Unassembled WGS sequence"/>
</dbReference>
<dbReference type="GO" id="GO:0005737">
    <property type="term" value="C:cytoplasm"/>
    <property type="evidence" value="ECO:0007669"/>
    <property type="project" value="TreeGrafter"/>
</dbReference>
<dbReference type="eggNOG" id="COG1443">
    <property type="taxonomic scope" value="Bacteria"/>
</dbReference>
<dbReference type="GO" id="GO:0009240">
    <property type="term" value="P:isopentenyl diphosphate biosynthetic process"/>
    <property type="evidence" value="ECO:0007669"/>
    <property type="project" value="TreeGrafter"/>
</dbReference>
<dbReference type="PIRSF" id="PIRSF018427">
    <property type="entry name" value="Isopntndiph_ism"/>
    <property type="match status" value="1"/>
</dbReference>